<comment type="pathway">
    <text evidence="3">Lipid metabolism.</text>
</comment>
<dbReference type="EMBL" id="HBGE01117205">
    <property type="protein sequence ID" value="CAD9193107.1"/>
    <property type="molecule type" value="Transcribed_RNA"/>
</dbReference>
<comment type="subcellular location">
    <subcellularLocation>
        <location evidence="1 14">Endoplasmic reticulum membrane</location>
        <topology evidence="1 14">Multi-pass membrane protein</topology>
    </subcellularLocation>
</comment>
<keyword evidence="5" id="KW-0444">Lipid biosynthesis</keyword>
<feature type="transmembrane region" description="Helical" evidence="14">
    <location>
        <begin position="16"/>
        <end position="38"/>
    </location>
</feature>
<evidence type="ECO:0000256" key="7">
    <source>
        <dbReference type="ARBA" id="ARBA00022692"/>
    </source>
</evidence>
<dbReference type="GO" id="GO:0019432">
    <property type="term" value="P:triglyceride biosynthetic process"/>
    <property type="evidence" value="ECO:0007669"/>
    <property type="project" value="TreeGrafter"/>
</dbReference>
<evidence type="ECO:0000313" key="15">
    <source>
        <dbReference type="EMBL" id="CAD9193107.1"/>
    </source>
</evidence>
<dbReference type="AlphaFoldDB" id="A0A7S1SF87"/>
<protein>
    <recommendedName>
        <fullName evidence="14">Acyltransferase</fullName>
        <ecNumber evidence="14">2.3.1.-</ecNumber>
    </recommendedName>
</protein>
<keyword evidence="9 14" id="KW-0256">Endoplasmic reticulum</keyword>
<dbReference type="Pfam" id="PF03982">
    <property type="entry name" value="DAGAT"/>
    <property type="match status" value="1"/>
</dbReference>
<keyword evidence="7 14" id="KW-0812">Transmembrane</keyword>
<dbReference type="GO" id="GO:0005789">
    <property type="term" value="C:endoplasmic reticulum membrane"/>
    <property type="evidence" value="ECO:0007669"/>
    <property type="project" value="UniProtKB-SubCell"/>
</dbReference>
<keyword evidence="6 14" id="KW-0808">Transferase</keyword>
<evidence type="ECO:0000256" key="12">
    <source>
        <dbReference type="ARBA" id="ARBA00023136"/>
    </source>
</evidence>
<evidence type="ECO:0000256" key="9">
    <source>
        <dbReference type="ARBA" id="ARBA00022824"/>
    </source>
</evidence>
<comment type="pathway">
    <text evidence="2">Glycerolipid metabolism; triacylglycerol biosynthesis.</text>
</comment>
<proteinExistence type="inferred from homology"/>
<evidence type="ECO:0000256" key="6">
    <source>
        <dbReference type="ARBA" id="ARBA00022679"/>
    </source>
</evidence>
<sequence>MSEQSPAAGKSFRKGLLAHLILVPAWVVSPVLLLGGLFTTGAPHGVFGVAASMGLGVGLMVASNFKQRLPLCVALCGIGASAPSGSKIYASAAAGIVTFLAWLCKGGKSDFARRPALLNFFNRYAKDYYAQCELRGKLSDVQKQKSCFGFHPHGVLSAGFTINGCYNPEFHRLAGKVNWLCDHNLRYKNPGFRWKCDAVKTEEHVIEAADKKTFLRLMANGENISLLPGGFQDAVAHVYGKECTVLKRRKGFIKYCLQYGYRVHPVYTFGESETYHAFSGLKRLRMKISEQNVPMAAFFGWPWIPFLPRPESRILTYVGPALVLPKIEEPTKEEVAHWHGEYMKALTAVFEQNKAEAGFPAASLDIC</sequence>
<keyword evidence="11" id="KW-0443">Lipid metabolism</keyword>
<name>A0A7S1SF87_ALECA</name>
<reference evidence="15" key="1">
    <citation type="submission" date="2021-01" db="EMBL/GenBank/DDBJ databases">
        <authorList>
            <person name="Corre E."/>
            <person name="Pelletier E."/>
            <person name="Niang G."/>
            <person name="Scheremetjew M."/>
            <person name="Finn R."/>
            <person name="Kale V."/>
            <person name="Holt S."/>
            <person name="Cochrane G."/>
            <person name="Meng A."/>
            <person name="Brown T."/>
            <person name="Cohen L."/>
        </authorList>
    </citation>
    <scope>NUCLEOTIDE SEQUENCE</scope>
    <source>
        <strain evidence="15">OF101</strain>
    </source>
</reference>
<evidence type="ECO:0000256" key="4">
    <source>
        <dbReference type="ARBA" id="ARBA00005420"/>
    </source>
</evidence>
<dbReference type="PANTHER" id="PTHR12317">
    <property type="entry name" value="DIACYLGLYCEROL O-ACYLTRANSFERASE"/>
    <property type="match status" value="1"/>
</dbReference>
<evidence type="ECO:0000256" key="1">
    <source>
        <dbReference type="ARBA" id="ARBA00004477"/>
    </source>
</evidence>
<evidence type="ECO:0000256" key="2">
    <source>
        <dbReference type="ARBA" id="ARBA00004771"/>
    </source>
</evidence>
<dbReference type="PANTHER" id="PTHR12317:SF0">
    <property type="entry name" value="ACYLTRANSFERASE"/>
    <property type="match status" value="1"/>
</dbReference>
<dbReference type="GO" id="GO:0004144">
    <property type="term" value="F:diacylglycerol O-acyltransferase activity"/>
    <property type="evidence" value="ECO:0007669"/>
    <property type="project" value="TreeGrafter"/>
</dbReference>
<feature type="transmembrane region" description="Helical" evidence="14">
    <location>
        <begin position="44"/>
        <end position="62"/>
    </location>
</feature>
<keyword evidence="12 14" id="KW-0472">Membrane</keyword>
<dbReference type="EC" id="2.3.1.-" evidence="14"/>
<keyword evidence="13" id="KW-0012">Acyltransferase</keyword>
<evidence type="ECO:0000256" key="14">
    <source>
        <dbReference type="RuleBase" id="RU367023"/>
    </source>
</evidence>
<evidence type="ECO:0000256" key="10">
    <source>
        <dbReference type="ARBA" id="ARBA00022989"/>
    </source>
</evidence>
<evidence type="ECO:0000256" key="11">
    <source>
        <dbReference type="ARBA" id="ARBA00023098"/>
    </source>
</evidence>
<keyword evidence="10 14" id="KW-1133">Transmembrane helix</keyword>
<keyword evidence="8" id="KW-0319">Glycerol metabolism</keyword>
<evidence type="ECO:0000256" key="13">
    <source>
        <dbReference type="ARBA" id="ARBA00023315"/>
    </source>
</evidence>
<evidence type="ECO:0000256" key="3">
    <source>
        <dbReference type="ARBA" id="ARBA00005189"/>
    </source>
</evidence>
<comment type="similarity">
    <text evidence="4 14">Belongs to the diacylglycerol acyltransferase family.</text>
</comment>
<dbReference type="InterPro" id="IPR007130">
    <property type="entry name" value="DAGAT"/>
</dbReference>
<evidence type="ECO:0000256" key="5">
    <source>
        <dbReference type="ARBA" id="ARBA00022516"/>
    </source>
</evidence>
<organism evidence="15">
    <name type="scientific">Alexandrium catenella</name>
    <name type="common">Red tide dinoflagellate</name>
    <name type="synonym">Gonyaulax catenella</name>
    <dbReference type="NCBI Taxonomy" id="2925"/>
    <lineage>
        <taxon>Eukaryota</taxon>
        <taxon>Sar</taxon>
        <taxon>Alveolata</taxon>
        <taxon>Dinophyceae</taxon>
        <taxon>Gonyaulacales</taxon>
        <taxon>Pyrocystaceae</taxon>
        <taxon>Alexandrium</taxon>
    </lineage>
</organism>
<dbReference type="GO" id="GO:0006071">
    <property type="term" value="P:glycerol metabolic process"/>
    <property type="evidence" value="ECO:0007669"/>
    <property type="project" value="UniProtKB-KW"/>
</dbReference>
<accession>A0A7S1SF87</accession>
<evidence type="ECO:0000256" key="8">
    <source>
        <dbReference type="ARBA" id="ARBA00022798"/>
    </source>
</evidence>
<gene>
    <name evidence="15" type="ORF">ACAT0790_LOCUS69884</name>
</gene>